<comment type="caution">
    <text evidence="1">The sequence shown here is derived from an EMBL/GenBank/DDBJ whole genome shotgun (WGS) entry which is preliminary data.</text>
</comment>
<gene>
    <name evidence="1" type="ORF">D7Z54_13990</name>
</gene>
<dbReference type="EMBL" id="RBVX01000012">
    <property type="protein sequence ID" value="RSL32872.1"/>
    <property type="molecule type" value="Genomic_DNA"/>
</dbReference>
<organism evidence="1 2">
    <name type="scientific">Salibacterium salarium</name>
    <dbReference type="NCBI Taxonomy" id="284579"/>
    <lineage>
        <taxon>Bacteria</taxon>
        <taxon>Bacillati</taxon>
        <taxon>Bacillota</taxon>
        <taxon>Bacilli</taxon>
        <taxon>Bacillales</taxon>
        <taxon>Bacillaceae</taxon>
    </lineage>
</organism>
<evidence type="ECO:0008006" key="3">
    <source>
        <dbReference type="Google" id="ProtNLM"/>
    </source>
</evidence>
<evidence type="ECO:0000313" key="2">
    <source>
        <dbReference type="Proteomes" id="UP000275076"/>
    </source>
</evidence>
<dbReference type="Pfam" id="PF06289">
    <property type="entry name" value="FlbD"/>
    <property type="match status" value="1"/>
</dbReference>
<reference evidence="1 2" key="1">
    <citation type="submission" date="2018-10" db="EMBL/GenBank/DDBJ databases">
        <title>Draft genome sequence of Bacillus salarius IM0101, isolated from a hypersaline soil in Inner Mongolia, China.</title>
        <authorList>
            <person name="Yamprayoonswat W."/>
            <person name="Boonvisut S."/>
            <person name="Jumpathong W."/>
            <person name="Sittihan S."/>
            <person name="Ruangsuj P."/>
            <person name="Wanthongcharoen S."/>
            <person name="Thongpramul N."/>
            <person name="Pimmason S."/>
            <person name="Yu B."/>
            <person name="Yasawong M."/>
        </authorList>
    </citation>
    <scope>NUCLEOTIDE SEQUENCE [LARGE SCALE GENOMIC DNA]</scope>
    <source>
        <strain evidence="1 2">IM0101</strain>
    </source>
</reference>
<accession>A0A3R9RDC0</accession>
<name>A0A3R9RDC0_9BACI</name>
<dbReference type="PANTHER" id="PTHR39185:SF1">
    <property type="entry name" value="SWARMING MOTILITY PROTEIN SWRD"/>
    <property type="match status" value="1"/>
</dbReference>
<dbReference type="PANTHER" id="PTHR39185">
    <property type="entry name" value="SWARMING MOTILITY PROTEIN SWRD"/>
    <property type="match status" value="1"/>
</dbReference>
<sequence>MIELTKLNGQTFLLNIALIEQAEALPDTTLTLSNSKKIVVKESMEEVNNLTSAFYRRIGLIGLTTKEEGK</sequence>
<dbReference type="InterPro" id="IPR009384">
    <property type="entry name" value="SwrD-like"/>
</dbReference>
<keyword evidence="2" id="KW-1185">Reference proteome</keyword>
<dbReference type="AlphaFoldDB" id="A0A3R9RDC0"/>
<proteinExistence type="predicted"/>
<protein>
    <recommendedName>
        <fullName evidence="3">Flagellar protein FlbD</fullName>
    </recommendedName>
</protein>
<evidence type="ECO:0000313" key="1">
    <source>
        <dbReference type="EMBL" id="RSL32872.1"/>
    </source>
</evidence>
<dbReference type="OrthoDB" id="9799862at2"/>
<dbReference type="Proteomes" id="UP000275076">
    <property type="component" value="Unassembled WGS sequence"/>
</dbReference>